<organism evidence="2 3">
    <name type="scientific">Lagenidium giganteum</name>
    <dbReference type="NCBI Taxonomy" id="4803"/>
    <lineage>
        <taxon>Eukaryota</taxon>
        <taxon>Sar</taxon>
        <taxon>Stramenopiles</taxon>
        <taxon>Oomycota</taxon>
        <taxon>Peronosporomycetes</taxon>
        <taxon>Pythiales</taxon>
        <taxon>Pythiaceae</taxon>
    </lineage>
</organism>
<name>A0AAV2ZAY1_9STRA</name>
<proteinExistence type="predicted"/>
<keyword evidence="1" id="KW-0812">Transmembrane</keyword>
<dbReference type="EMBL" id="DAKRPA010000024">
    <property type="protein sequence ID" value="DBA03040.1"/>
    <property type="molecule type" value="Genomic_DNA"/>
</dbReference>
<dbReference type="Proteomes" id="UP001146120">
    <property type="component" value="Unassembled WGS sequence"/>
</dbReference>
<gene>
    <name evidence="2" type="ORF">N0F65_003228</name>
</gene>
<protein>
    <submittedName>
        <fullName evidence="2">Uncharacterized protein</fullName>
    </submittedName>
</protein>
<reference evidence="2" key="1">
    <citation type="submission" date="2022-11" db="EMBL/GenBank/DDBJ databases">
        <authorList>
            <person name="Morgan W.R."/>
            <person name="Tartar A."/>
        </authorList>
    </citation>
    <scope>NUCLEOTIDE SEQUENCE</scope>
    <source>
        <strain evidence="2">ARSEF 373</strain>
    </source>
</reference>
<keyword evidence="1" id="KW-0472">Membrane</keyword>
<comment type="caution">
    <text evidence="2">The sequence shown here is derived from an EMBL/GenBank/DDBJ whole genome shotgun (WGS) entry which is preliminary data.</text>
</comment>
<evidence type="ECO:0000256" key="1">
    <source>
        <dbReference type="SAM" id="Phobius"/>
    </source>
</evidence>
<sequence length="166" mass="18343">MYGGFNDISTFWSSEIICDFGAYCFNLLVAAHVIGSLLLLTKYRLVTTNRALRIIQDRFFFVGWDVFVVIDALGLDPWDERLVYEGTAMTSCTFASLLQQLYSSGPSGLVQFAGDHVFKVDKEHSTALATLRYAPEEAEAMGFELPPSIDVTGDETGAVNEYGSVE</sequence>
<evidence type="ECO:0000313" key="2">
    <source>
        <dbReference type="EMBL" id="DBA03040.1"/>
    </source>
</evidence>
<keyword evidence="1" id="KW-1133">Transmembrane helix</keyword>
<dbReference type="AlphaFoldDB" id="A0AAV2ZAY1"/>
<keyword evidence="3" id="KW-1185">Reference proteome</keyword>
<evidence type="ECO:0000313" key="3">
    <source>
        <dbReference type="Proteomes" id="UP001146120"/>
    </source>
</evidence>
<reference evidence="2" key="2">
    <citation type="journal article" date="2023" name="Microbiol Resour">
        <title>Decontamination and Annotation of the Draft Genome Sequence of the Oomycete Lagenidium giganteum ARSEF 373.</title>
        <authorList>
            <person name="Morgan W.R."/>
            <person name="Tartar A."/>
        </authorList>
    </citation>
    <scope>NUCLEOTIDE SEQUENCE</scope>
    <source>
        <strain evidence="2">ARSEF 373</strain>
    </source>
</reference>
<accession>A0AAV2ZAY1</accession>
<feature type="transmembrane region" description="Helical" evidence="1">
    <location>
        <begin position="20"/>
        <end position="40"/>
    </location>
</feature>